<dbReference type="PANTHER" id="PTHR36835">
    <property type="entry name" value="CYTOCHROME BO(3) UBIQUINOL OXIDASE SUBUNIT 4"/>
    <property type="match status" value="1"/>
</dbReference>
<dbReference type="STRING" id="574376.BAMA_07230"/>
<dbReference type="GO" id="GO:0009319">
    <property type="term" value="C:cytochrome o ubiquinol oxidase complex"/>
    <property type="evidence" value="ECO:0007669"/>
    <property type="project" value="TreeGrafter"/>
</dbReference>
<organism evidence="10 11">
    <name type="scientific">Bacillus manliponensis</name>
    <dbReference type="NCBI Taxonomy" id="574376"/>
    <lineage>
        <taxon>Bacteria</taxon>
        <taxon>Bacillati</taxon>
        <taxon>Bacillota</taxon>
        <taxon>Bacilli</taxon>
        <taxon>Bacillales</taxon>
        <taxon>Bacillaceae</taxon>
        <taxon>Bacillus</taxon>
        <taxon>Bacillus cereus group</taxon>
    </lineage>
</organism>
<dbReference type="GO" id="GO:0009486">
    <property type="term" value="F:cytochrome bo3 ubiquinol oxidase activity"/>
    <property type="evidence" value="ECO:0007669"/>
    <property type="project" value="TreeGrafter"/>
</dbReference>
<dbReference type="GO" id="GO:0042773">
    <property type="term" value="P:ATP synthesis coupled electron transport"/>
    <property type="evidence" value="ECO:0007669"/>
    <property type="project" value="UniProtKB-UniRule"/>
</dbReference>
<keyword evidence="5 9" id="KW-0812">Transmembrane</keyword>
<dbReference type="GO" id="GO:0015078">
    <property type="term" value="F:proton transmembrane transporter activity"/>
    <property type="evidence" value="ECO:0007669"/>
    <property type="project" value="TreeGrafter"/>
</dbReference>
<comment type="catalytic activity">
    <reaction evidence="1 9">
        <text>2 a quinol + O2 = 2 a quinone + 2 H2O</text>
        <dbReference type="Rhea" id="RHEA:55376"/>
        <dbReference type="ChEBI" id="CHEBI:15377"/>
        <dbReference type="ChEBI" id="CHEBI:15379"/>
        <dbReference type="ChEBI" id="CHEBI:24646"/>
        <dbReference type="ChEBI" id="CHEBI:132124"/>
    </reaction>
</comment>
<comment type="subcellular location">
    <subcellularLocation>
        <location evidence="2 9">Cell membrane</location>
        <topology evidence="2 9">Multi-pass membrane protein</topology>
    </subcellularLocation>
</comment>
<name>A0A073K7A6_9BACI</name>
<evidence type="ECO:0000256" key="7">
    <source>
        <dbReference type="ARBA" id="ARBA00023002"/>
    </source>
</evidence>
<evidence type="ECO:0000256" key="1">
    <source>
        <dbReference type="ARBA" id="ARBA00000725"/>
    </source>
</evidence>
<comment type="similarity">
    <text evidence="3 9">Belongs to the cytochrome c oxidase bacterial subunit 4 family.</text>
</comment>
<dbReference type="GO" id="GO:0015990">
    <property type="term" value="P:electron transport coupled proton transport"/>
    <property type="evidence" value="ECO:0007669"/>
    <property type="project" value="TreeGrafter"/>
</dbReference>
<gene>
    <name evidence="10" type="ORF">BAMA_07230</name>
</gene>
<feature type="transmembrane region" description="Helical" evidence="9">
    <location>
        <begin position="21"/>
        <end position="39"/>
    </location>
</feature>
<feature type="transmembrane region" description="Helical" evidence="9">
    <location>
        <begin position="45"/>
        <end position="67"/>
    </location>
</feature>
<evidence type="ECO:0000313" key="11">
    <source>
        <dbReference type="Proteomes" id="UP000027822"/>
    </source>
</evidence>
<dbReference type="eggNOG" id="COG3125">
    <property type="taxonomic scope" value="Bacteria"/>
</dbReference>
<evidence type="ECO:0000256" key="9">
    <source>
        <dbReference type="RuleBase" id="RU367153"/>
    </source>
</evidence>
<protein>
    <recommendedName>
        <fullName evidence="9">Quinol oxidase subunit 4</fullName>
        <ecNumber evidence="9">1.10.3.-</ecNumber>
    </recommendedName>
</protein>
<dbReference type="Pfam" id="PF03626">
    <property type="entry name" value="COX4_pro"/>
    <property type="match status" value="1"/>
</dbReference>
<dbReference type="OrthoDB" id="2361460at2"/>
<accession>A0A073K7A6</accession>
<dbReference type="Proteomes" id="UP000027822">
    <property type="component" value="Unassembled WGS sequence"/>
</dbReference>
<evidence type="ECO:0000313" key="10">
    <source>
        <dbReference type="EMBL" id="KEK18148.1"/>
    </source>
</evidence>
<dbReference type="InterPro" id="IPR050968">
    <property type="entry name" value="Cytochrome_c_oxidase_bac_sub4"/>
</dbReference>
<evidence type="ECO:0000256" key="8">
    <source>
        <dbReference type="ARBA" id="ARBA00023136"/>
    </source>
</evidence>
<evidence type="ECO:0000256" key="4">
    <source>
        <dbReference type="ARBA" id="ARBA00022475"/>
    </source>
</evidence>
<dbReference type="InterPro" id="IPR005171">
    <property type="entry name" value="Cyt_c_oxidase_su4_prok"/>
</dbReference>
<sequence>MEQNNTQANHNAHKGFPWSHVFGFVLSLALTFGAVFIALETTLPFSTIFTVIIVMAIAQALLQLIMFMHLNEGEGAIQILTMVYSFFIAATIIVGSVWIFFSM</sequence>
<keyword evidence="6 9" id="KW-1133">Transmembrane helix</keyword>
<dbReference type="AlphaFoldDB" id="A0A073K7A6"/>
<reference evidence="10 11" key="1">
    <citation type="submission" date="2014-06" db="EMBL/GenBank/DDBJ databases">
        <title>Draft genome sequence of Bacillus manliponensis JCM 15802 (MCCC 1A00708).</title>
        <authorList>
            <person name="Lai Q."/>
            <person name="Liu Y."/>
            <person name="Shao Z."/>
        </authorList>
    </citation>
    <scope>NUCLEOTIDE SEQUENCE [LARGE SCALE GENOMIC DNA]</scope>
    <source>
        <strain evidence="10 11">JCM 15802</strain>
    </source>
</reference>
<keyword evidence="4 9" id="KW-1003">Cell membrane</keyword>
<evidence type="ECO:0000256" key="6">
    <source>
        <dbReference type="ARBA" id="ARBA00022989"/>
    </source>
</evidence>
<dbReference type="EMBL" id="JOTN01000017">
    <property type="protein sequence ID" value="KEK18148.1"/>
    <property type="molecule type" value="Genomic_DNA"/>
</dbReference>
<comment type="function">
    <text evidence="9">Catalyzes quinol oxidation with the concomitant reduction of oxygen to water.</text>
</comment>
<evidence type="ECO:0000256" key="5">
    <source>
        <dbReference type="ARBA" id="ARBA00022692"/>
    </source>
</evidence>
<comment type="caution">
    <text evidence="10">The sequence shown here is derived from an EMBL/GenBank/DDBJ whole genome shotgun (WGS) entry which is preliminary data.</text>
</comment>
<dbReference type="GO" id="GO:0016682">
    <property type="term" value="F:oxidoreductase activity, acting on diphenols and related substances as donors, oxygen as acceptor"/>
    <property type="evidence" value="ECO:0007669"/>
    <property type="project" value="UniProtKB-UniRule"/>
</dbReference>
<dbReference type="PANTHER" id="PTHR36835:SF1">
    <property type="entry name" value="CYTOCHROME BO(3) UBIQUINOL OXIDASE SUBUNIT 4"/>
    <property type="match status" value="1"/>
</dbReference>
<keyword evidence="7 9" id="KW-0560">Oxidoreductase</keyword>
<evidence type="ECO:0000256" key="2">
    <source>
        <dbReference type="ARBA" id="ARBA00004651"/>
    </source>
</evidence>
<keyword evidence="11" id="KW-1185">Reference proteome</keyword>
<dbReference type="NCBIfam" id="TIGR02901">
    <property type="entry name" value="QoxD"/>
    <property type="match status" value="1"/>
</dbReference>
<dbReference type="RefSeq" id="WP_034641805.1">
    <property type="nucleotide sequence ID" value="NZ_CBCSJC010000025.1"/>
</dbReference>
<dbReference type="EC" id="1.10.3.-" evidence="9"/>
<feature type="transmembrane region" description="Helical" evidence="9">
    <location>
        <begin position="79"/>
        <end position="101"/>
    </location>
</feature>
<proteinExistence type="inferred from homology"/>
<keyword evidence="8 9" id="KW-0472">Membrane</keyword>
<evidence type="ECO:0000256" key="3">
    <source>
        <dbReference type="ARBA" id="ARBA00008079"/>
    </source>
</evidence>
<dbReference type="InterPro" id="IPR014250">
    <property type="entry name" value="QoxD"/>
</dbReference>
<dbReference type="GO" id="GO:0019646">
    <property type="term" value="P:aerobic electron transport chain"/>
    <property type="evidence" value="ECO:0007669"/>
    <property type="project" value="TreeGrafter"/>
</dbReference>
<dbReference type="GO" id="GO:0005886">
    <property type="term" value="C:plasma membrane"/>
    <property type="evidence" value="ECO:0007669"/>
    <property type="project" value="UniProtKB-SubCell"/>
</dbReference>